<evidence type="ECO:0000313" key="1">
    <source>
        <dbReference type="EMBL" id="KMQ88775.1"/>
    </source>
</evidence>
<protein>
    <submittedName>
        <fullName evidence="1">Copia</fullName>
    </submittedName>
</protein>
<dbReference type="Pfam" id="PF14223">
    <property type="entry name" value="Retrotran_gag_2"/>
    <property type="match status" value="1"/>
</dbReference>
<dbReference type="EMBL" id="LBMM01008580">
    <property type="protein sequence ID" value="KMQ88775.1"/>
    <property type="molecule type" value="Genomic_DNA"/>
</dbReference>
<proteinExistence type="predicted"/>
<organism evidence="1 2">
    <name type="scientific">Lasius niger</name>
    <name type="common">Black garden ant</name>
    <dbReference type="NCBI Taxonomy" id="67767"/>
    <lineage>
        <taxon>Eukaryota</taxon>
        <taxon>Metazoa</taxon>
        <taxon>Ecdysozoa</taxon>
        <taxon>Arthropoda</taxon>
        <taxon>Hexapoda</taxon>
        <taxon>Insecta</taxon>
        <taxon>Pterygota</taxon>
        <taxon>Neoptera</taxon>
        <taxon>Endopterygota</taxon>
        <taxon>Hymenoptera</taxon>
        <taxon>Apocrita</taxon>
        <taxon>Aculeata</taxon>
        <taxon>Formicoidea</taxon>
        <taxon>Formicidae</taxon>
        <taxon>Formicinae</taxon>
        <taxon>Lasius</taxon>
        <taxon>Lasius</taxon>
    </lineage>
</organism>
<evidence type="ECO:0000313" key="2">
    <source>
        <dbReference type="Proteomes" id="UP000036403"/>
    </source>
</evidence>
<sequence length="127" mass="14564">MPDTKIDIALVGKFDGKNYHQWKFQMCCALRAKGLFEIVKGIEGKPLATGDVQKKWIKEDAYAMFLLTSTMDYSQITLIENCQSSKQIMDKLDAIYEQKTEMNKMLAHGRFSQYKMNSNNSIAYCKG</sequence>
<name>A0A0J7N812_LASNI</name>
<dbReference type="STRING" id="67767.A0A0J7N812"/>
<gene>
    <name evidence="1" type="ORF">RF55_11683</name>
</gene>
<keyword evidence="2" id="KW-1185">Reference proteome</keyword>
<dbReference type="AlphaFoldDB" id="A0A0J7N812"/>
<accession>A0A0J7N812</accession>
<dbReference type="PaxDb" id="67767-A0A0J7N812"/>
<dbReference type="OrthoDB" id="8063677at2759"/>
<reference evidence="1 2" key="1">
    <citation type="submission" date="2015-04" db="EMBL/GenBank/DDBJ databases">
        <title>Lasius niger genome sequencing.</title>
        <authorList>
            <person name="Konorov E.A."/>
            <person name="Nikitin M.A."/>
            <person name="Kirill M.V."/>
            <person name="Chang P."/>
        </authorList>
    </citation>
    <scope>NUCLEOTIDE SEQUENCE [LARGE SCALE GENOMIC DNA]</scope>
    <source>
        <tissue evidence="1">Whole</tissue>
    </source>
</reference>
<dbReference type="Proteomes" id="UP000036403">
    <property type="component" value="Unassembled WGS sequence"/>
</dbReference>
<comment type="caution">
    <text evidence="1">The sequence shown here is derived from an EMBL/GenBank/DDBJ whole genome shotgun (WGS) entry which is preliminary data.</text>
</comment>